<dbReference type="SUPFAM" id="SSF55073">
    <property type="entry name" value="Nucleotide cyclase"/>
    <property type="match status" value="1"/>
</dbReference>
<keyword evidence="4" id="KW-1185">Reference proteome</keyword>
<dbReference type="Gene3D" id="3.30.70.270">
    <property type="match status" value="1"/>
</dbReference>
<dbReference type="PANTHER" id="PTHR46663">
    <property type="entry name" value="DIGUANYLATE CYCLASE DGCT-RELATED"/>
    <property type="match status" value="1"/>
</dbReference>
<feature type="transmembrane region" description="Helical" evidence="1">
    <location>
        <begin position="40"/>
        <end position="57"/>
    </location>
</feature>
<dbReference type="Pfam" id="PF00990">
    <property type="entry name" value="GGDEF"/>
    <property type="match status" value="1"/>
</dbReference>
<dbReference type="CDD" id="cd01949">
    <property type="entry name" value="GGDEF"/>
    <property type="match status" value="1"/>
</dbReference>
<dbReference type="InterPro" id="IPR000160">
    <property type="entry name" value="GGDEF_dom"/>
</dbReference>
<keyword evidence="1" id="KW-1133">Transmembrane helix</keyword>
<dbReference type="PROSITE" id="PS50887">
    <property type="entry name" value="GGDEF"/>
    <property type="match status" value="1"/>
</dbReference>
<comment type="caution">
    <text evidence="3">The sequence shown here is derived from an EMBL/GenBank/DDBJ whole genome shotgun (WGS) entry which is preliminary data.</text>
</comment>
<sequence>MKFVRKIGITGRVYGALIGLVMSGLCITICYLFPIWWCLYWLPILYFPIGFWIGYTYDRINALANFDCLTGVANRGLLMRTLYRCLNKAANSGTPLSIIFIDIDNFKQINDIHGHDQGDLALKIVAREIKANLRSTDIAGRFGGDEFVIICPGASRIQSEAIARRVKKSIECKAFGTFGNIKLTISTGISVYPEDGSTIDKLLSFADKVMYRNKEKRCLAGGVSVKLQ</sequence>
<dbReference type="RefSeq" id="WP_106005585.1">
    <property type="nucleotide sequence ID" value="NZ_CP136419.1"/>
</dbReference>
<dbReference type="InterPro" id="IPR052163">
    <property type="entry name" value="DGC-Regulatory_Protein"/>
</dbReference>
<evidence type="ECO:0000256" key="1">
    <source>
        <dbReference type="SAM" id="Phobius"/>
    </source>
</evidence>
<evidence type="ECO:0000313" key="3">
    <source>
        <dbReference type="EMBL" id="PRR71640.1"/>
    </source>
</evidence>
<reference evidence="3 4" key="1">
    <citation type="submission" date="2018-03" db="EMBL/GenBank/DDBJ databases">
        <title>Genome sequence of Moorella humiferrea DSM 23265.</title>
        <authorList>
            <person name="Poehlein A."/>
            <person name="Daniel R."/>
        </authorList>
    </citation>
    <scope>NUCLEOTIDE SEQUENCE [LARGE SCALE GENOMIC DNA]</scope>
    <source>
        <strain evidence="3 4">DSM 23265</strain>
    </source>
</reference>
<dbReference type="FunFam" id="3.30.70.270:FF:000001">
    <property type="entry name" value="Diguanylate cyclase domain protein"/>
    <property type="match status" value="1"/>
</dbReference>
<feature type="domain" description="GGDEF" evidence="2">
    <location>
        <begin position="94"/>
        <end position="228"/>
    </location>
</feature>
<dbReference type="OrthoDB" id="9783388at2"/>
<protein>
    <submittedName>
        <fullName evidence="3">Response regulator PleD</fullName>
    </submittedName>
</protein>
<evidence type="ECO:0000313" key="4">
    <source>
        <dbReference type="Proteomes" id="UP000238415"/>
    </source>
</evidence>
<dbReference type="InterPro" id="IPR043128">
    <property type="entry name" value="Rev_trsase/Diguanyl_cyclase"/>
</dbReference>
<dbReference type="SMART" id="SM00267">
    <property type="entry name" value="GGDEF"/>
    <property type="match status" value="1"/>
</dbReference>
<dbReference type="PANTHER" id="PTHR46663:SF2">
    <property type="entry name" value="GGDEF DOMAIN-CONTAINING PROTEIN"/>
    <property type="match status" value="1"/>
</dbReference>
<feature type="transmembrane region" description="Helical" evidence="1">
    <location>
        <begin position="12"/>
        <end position="34"/>
    </location>
</feature>
<name>A0A2T0AQN6_9FIRM</name>
<proteinExistence type="predicted"/>
<dbReference type="EMBL" id="PVXM01000033">
    <property type="protein sequence ID" value="PRR71640.1"/>
    <property type="molecule type" value="Genomic_DNA"/>
</dbReference>
<dbReference type="Proteomes" id="UP000238415">
    <property type="component" value="Unassembled WGS sequence"/>
</dbReference>
<keyword evidence="1" id="KW-0812">Transmembrane</keyword>
<organism evidence="3 4">
    <name type="scientific">Neomoorella humiferrea</name>
    <dbReference type="NCBI Taxonomy" id="676965"/>
    <lineage>
        <taxon>Bacteria</taxon>
        <taxon>Bacillati</taxon>
        <taxon>Bacillota</taxon>
        <taxon>Clostridia</taxon>
        <taxon>Neomoorellales</taxon>
        <taxon>Neomoorellaceae</taxon>
        <taxon>Neomoorella</taxon>
    </lineage>
</organism>
<evidence type="ECO:0000259" key="2">
    <source>
        <dbReference type="PROSITE" id="PS50887"/>
    </source>
</evidence>
<keyword evidence="1" id="KW-0472">Membrane</keyword>
<dbReference type="NCBIfam" id="TIGR00254">
    <property type="entry name" value="GGDEF"/>
    <property type="match status" value="1"/>
</dbReference>
<accession>A0A2T0AQN6</accession>
<dbReference type="InterPro" id="IPR029787">
    <property type="entry name" value="Nucleotide_cyclase"/>
</dbReference>
<dbReference type="AlphaFoldDB" id="A0A2T0AQN6"/>
<gene>
    <name evidence="3" type="primary">pleD_2</name>
    <name evidence="3" type="ORF">MOHU_16240</name>
</gene>